<reference evidence="3 4" key="1">
    <citation type="submission" date="2019-12" db="EMBL/GenBank/DDBJ databases">
        <title>Draft genome sequence of the ascomycete Xylaria multiplex DSM 110363.</title>
        <authorList>
            <person name="Buettner E."/>
            <person name="Kellner H."/>
        </authorList>
    </citation>
    <scope>NUCLEOTIDE SEQUENCE [LARGE SCALE GENOMIC DNA]</scope>
    <source>
        <strain evidence="3 4">DSM 110363</strain>
    </source>
</reference>
<dbReference type="AlphaFoldDB" id="A0A7C8IM18"/>
<feature type="compositionally biased region" description="Polar residues" evidence="1">
    <location>
        <begin position="304"/>
        <end position="317"/>
    </location>
</feature>
<dbReference type="Proteomes" id="UP000481858">
    <property type="component" value="Unassembled WGS sequence"/>
</dbReference>
<dbReference type="InterPro" id="IPR003615">
    <property type="entry name" value="HNH_nuc"/>
</dbReference>
<evidence type="ECO:0000313" key="3">
    <source>
        <dbReference type="EMBL" id="KAF2967069.1"/>
    </source>
</evidence>
<organism evidence="3 4">
    <name type="scientific">Xylaria multiplex</name>
    <dbReference type="NCBI Taxonomy" id="323545"/>
    <lineage>
        <taxon>Eukaryota</taxon>
        <taxon>Fungi</taxon>
        <taxon>Dikarya</taxon>
        <taxon>Ascomycota</taxon>
        <taxon>Pezizomycotina</taxon>
        <taxon>Sordariomycetes</taxon>
        <taxon>Xylariomycetidae</taxon>
        <taxon>Xylariales</taxon>
        <taxon>Xylariaceae</taxon>
        <taxon>Xylaria</taxon>
    </lineage>
</organism>
<evidence type="ECO:0000313" key="4">
    <source>
        <dbReference type="Proteomes" id="UP000481858"/>
    </source>
</evidence>
<evidence type="ECO:0000256" key="1">
    <source>
        <dbReference type="SAM" id="MobiDB-lite"/>
    </source>
</evidence>
<name>A0A7C8IM18_9PEZI</name>
<comment type="caution">
    <text evidence="3">The sequence shown here is derived from an EMBL/GenBank/DDBJ whole genome shotgun (WGS) entry which is preliminary data.</text>
</comment>
<sequence length="386" mass="43067">MSAVTPGMRAAGWNVLFTIGPERDPCAFAGIYQVVGSDLVTFRDVCNELRLCFEFPNNVTRDESGNNGESGSNDDHPWDSIAFALADRSDLSPEMRGLSFVHGELLDEPVPSLPSTHPKRQDVLKYHIVLHKTCDILSSPGIQACHIVPQIQYHLYPSGDDITTTDTSPRGLIAAWEKTWSPDNGILLDKTLHELFDARLFSIHPTTFQVRTFVPYDKLIQYHGKKALIHPETDIKALRHHYEMCCIENMAARKPPLEEVPLPSTGTVPTRGRSRLDTATPSLPLTPGSEVGGTGDPSKKRAPNPNQSQSKGASGQNDLVEEAEARGYKRRRLECQVVDSQISPQPCYDSEDEDTLDGFITPWNSRDFLANVNWELRKFQALHRIN</sequence>
<feature type="domain" description="HNH nuclease" evidence="2">
    <location>
        <begin position="138"/>
        <end position="204"/>
    </location>
</feature>
<dbReference type="OrthoDB" id="2142759at2759"/>
<accession>A0A7C8IM18</accession>
<dbReference type="EMBL" id="WUBL01000074">
    <property type="protein sequence ID" value="KAF2967069.1"/>
    <property type="molecule type" value="Genomic_DNA"/>
</dbReference>
<dbReference type="Pfam" id="PF13391">
    <property type="entry name" value="HNH_2"/>
    <property type="match status" value="1"/>
</dbReference>
<dbReference type="InParanoid" id="A0A7C8IM18"/>
<proteinExistence type="predicted"/>
<feature type="region of interest" description="Disordered" evidence="1">
    <location>
        <begin position="257"/>
        <end position="320"/>
    </location>
</feature>
<keyword evidence="4" id="KW-1185">Reference proteome</keyword>
<protein>
    <recommendedName>
        <fullName evidence="2">HNH nuclease domain-containing protein</fullName>
    </recommendedName>
</protein>
<evidence type="ECO:0000259" key="2">
    <source>
        <dbReference type="Pfam" id="PF13391"/>
    </source>
</evidence>
<gene>
    <name evidence="3" type="ORF">GQX73_g6499</name>
</gene>